<organism evidence="2 3">
    <name type="scientific">Alkalibacterium kapii</name>
    <dbReference type="NCBI Taxonomy" id="426704"/>
    <lineage>
        <taxon>Bacteria</taxon>
        <taxon>Bacillati</taxon>
        <taxon>Bacillota</taxon>
        <taxon>Bacilli</taxon>
        <taxon>Lactobacillales</taxon>
        <taxon>Carnobacteriaceae</taxon>
        <taxon>Alkalibacterium</taxon>
    </lineage>
</organism>
<dbReference type="Proteomes" id="UP000321662">
    <property type="component" value="Unassembled WGS sequence"/>
</dbReference>
<dbReference type="EMBL" id="BJUY01000003">
    <property type="protein sequence ID" value="GEK90858.1"/>
    <property type="molecule type" value="Genomic_DNA"/>
</dbReference>
<dbReference type="InterPro" id="IPR042274">
    <property type="entry name" value="YycH/YycI_2"/>
</dbReference>
<reference evidence="2 3" key="1">
    <citation type="submission" date="2019-07" db="EMBL/GenBank/DDBJ databases">
        <title>Whole genome shotgun sequence of Alkalibacterium kapii NBRC 103247.</title>
        <authorList>
            <person name="Hosoyama A."/>
            <person name="Uohara A."/>
            <person name="Ohji S."/>
            <person name="Ichikawa N."/>
        </authorList>
    </citation>
    <scope>NUCLEOTIDE SEQUENCE [LARGE SCALE GENOMIC DNA]</scope>
    <source>
        <strain evidence="2 3">NBRC 103247</strain>
    </source>
</reference>
<evidence type="ECO:0000313" key="2">
    <source>
        <dbReference type="EMBL" id="GEK90858.1"/>
    </source>
</evidence>
<dbReference type="AlphaFoldDB" id="A0A511ARN9"/>
<dbReference type="Pfam" id="PF07435">
    <property type="entry name" value="YycH"/>
    <property type="match status" value="1"/>
</dbReference>
<dbReference type="OrthoDB" id="2382185at2"/>
<dbReference type="Gene3D" id="3.30.310.160">
    <property type="entry name" value="YycH protein, domain 2"/>
    <property type="match status" value="1"/>
</dbReference>
<dbReference type="InterPro" id="IPR009996">
    <property type="entry name" value="YycH"/>
</dbReference>
<evidence type="ECO:0000313" key="3">
    <source>
        <dbReference type="Proteomes" id="UP000321662"/>
    </source>
</evidence>
<dbReference type="CDD" id="cd15787">
    <property type="entry name" value="YycH_N"/>
    <property type="match status" value="1"/>
</dbReference>
<name>A0A511ARN9_9LACT</name>
<dbReference type="Gene3D" id="3.10.450.310">
    <property type="match status" value="1"/>
</dbReference>
<protein>
    <recommendedName>
        <fullName evidence="1">Regulatory protein YycH domain-containing protein</fullName>
    </recommendedName>
</protein>
<dbReference type="RefSeq" id="WP_146923420.1">
    <property type="nucleotide sequence ID" value="NZ_BJUY01000003.1"/>
</dbReference>
<gene>
    <name evidence="2" type="ORF">AKA01nite_04800</name>
</gene>
<sequence>MWSKIRQILLVILIGLSVFLSFQIWTTGVQLRDPAPSGGTPLPASLTDRSFMEVFSPKKIIWHRNAIGRTLDINTFYTAEWLENYLPETSFGTIEQPERLSLSAYQDYLANENWVEFIFDAPIPFGLFEDGFDDLPTDYKNRTFTHMIMKKNDPASTYFYDSDDQVLYQAEGSEYTEEMIDELLYSQENDMTDVEAFEVGGRFIYLPVNEQEIEYRDYLVERLPNNLFVYQFFSDPSEIDARRSGNTTRYIDLTTEVKINDSLNVLTYLRQRSDTEKMTLSERLISSYEMLNQIENWTDRVHYQGFIPATNKVIFQRYVEGYPIYSYQQFETVIEMTVVEGGLTSLQVPIRVAQTSLSLTGEKTKTLPSGEEILNQLKEIDQELTDIKDIRIGLTWTESEEDERVVHFEPDWYVETQNNWIEVDRFIEAQEVSVNGF</sequence>
<keyword evidence="3" id="KW-1185">Reference proteome</keyword>
<accession>A0A511ARN9</accession>
<feature type="domain" description="Regulatory protein YycH" evidence="1">
    <location>
        <begin position="4"/>
        <end position="429"/>
    </location>
</feature>
<comment type="caution">
    <text evidence="2">The sequence shown here is derived from an EMBL/GenBank/DDBJ whole genome shotgun (WGS) entry which is preliminary data.</text>
</comment>
<proteinExistence type="predicted"/>
<evidence type="ECO:0000259" key="1">
    <source>
        <dbReference type="Pfam" id="PF07435"/>
    </source>
</evidence>